<evidence type="ECO:0000313" key="2">
    <source>
        <dbReference type="EMBL" id="CUJ13885.1"/>
    </source>
</evidence>
<comment type="caution">
    <text evidence="2">The sequence shown here is derived from an EMBL/GenBank/DDBJ whole genome shotgun (WGS) entry which is preliminary data.</text>
</comment>
<dbReference type="Proteomes" id="UP000044098">
    <property type="component" value="Unassembled WGS sequence"/>
</dbReference>
<protein>
    <recommendedName>
        <fullName evidence="4">Neuromedin U</fullName>
    </recommendedName>
</protein>
<feature type="chain" id="PRO_5042135228" description="Neuromedin U" evidence="1">
    <location>
        <begin position="35"/>
        <end position="276"/>
    </location>
</feature>
<dbReference type="RefSeq" id="WP_258956201.1">
    <property type="nucleotide sequence ID" value="NZ_CYTK01000004.1"/>
</dbReference>
<reference evidence="2 3" key="1">
    <citation type="submission" date="2015-09" db="EMBL/GenBank/DDBJ databases">
        <authorList>
            <consortium name="Pathogen Informatics"/>
        </authorList>
    </citation>
    <scope>NUCLEOTIDE SEQUENCE [LARGE SCALE GENOMIC DNA]</scope>
    <source>
        <strain evidence="2 3">2789STDY5608625</strain>
    </source>
</reference>
<gene>
    <name evidence="2" type="ORF">ERS370000_02861</name>
</gene>
<accession>A0AAD2KK99</accession>
<keyword evidence="1" id="KW-0732">Signal</keyword>
<evidence type="ECO:0008006" key="4">
    <source>
        <dbReference type="Google" id="ProtNLM"/>
    </source>
</evidence>
<evidence type="ECO:0000313" key="3">
    <source>
        <dbReference type="Proteomes" id="UP000044098"/>
    </source>
</evidence>
<evidence type="ECO:0000256" key="1">
    <source>
        <dbReference type="SAM" id="SignalP"/>
    </source>
</evidence>
<sequence>MGSTQSAFKEIGGRGIAAWLMVAAPLCFAQPAHAQSQSADDANKSNNPLNLAASLNFQNYYTPKLFGSNAHTNDFLIRPTIPVAPGELVGVPQIFRITAPVSTRPEADGSYKTGLGDINVFDIFLLQQGAVDLGVGPMLTMPSATSSELGAGKWSAGLAGVAVHASKEGLLGALVQWQHSFAGQNARDTVHTATFQPFLIRNLPQGWYLRSTATWTFDLQKNDYYIPLGLGAGKAWRVGKNIFNVFAEPQWTVAHKGEGGLPQFTLFAGLNITFGN</sequence>
<organism evidence="2 3">
    <name type="scientific">Achromobacter aegrifaciens</name>
    <dbReference type="NCBI Taxonomy" id="1287736"/>
    <lineage>
        <taxon>Bacteria</taxon>
        <taxon>Pseudomonadati</taxon>
        <taxon>Pseudomonadota</taxon>
        <taxon>Betaproteobacteria</taxon>
        <taxon>Burkholderiales</taxon>
        <taxon>Alcaligenaceae</taxon>
        <taxon>Achromobacter</taxon>
    </lineage>
</organism>
<dbReference type="EMBL" id="CYTK01000004">
    <property type="protein sequence ID" value="CUJ13885.1"/>
    <property type="molecule type" value="Genomic_DNA"/>
</dbReference>
<name>A0AAD2KK99_ACHAE</name>
<dbReference type="AlphaFoldDB" id="A0AAD2KK99"/>
<proteinExistence type="predicted"/>
<feature type="signal peptide" evidence="1">
    <location>
        <begin position="1"/>
        <end position="34"/>
    </location>
</feature>